<evidence type="ECO:0000313" key="2">
    <source>
        <dbReference type="EMBL" id="WKW16293.1"/>
    </source>
</evidence>
<evidence type="ECO:0000313" key="1">
    <source>
        <dbReference type="EMBL" id="WKW13386.1"/>
    </source>
</evidence>
<dbReference type="EMBL" id="CP130612">
    <property type="protein sequence ID" value="WKW13386.1"/>
    <property type="molecule type" value="Genomic_DNA"/>
</dbReference>
<accession>A0AA49K300</accession>
<dbReference type="EMBL" id="CP130613">
    <property type="protein sequence ID" value="WKW16293.1"/>
    <property type="molecule type" value="Genomic_DNA"/>
</dbReference>
<evidence type="ECO:0000313" key="3">
    <source>
        <dbReference type="Proteomes" id="UP001229955"/>
    </source>
</evidence>
<protein>
    <submittedName>
        <fullName evidence="1">Uncharacterized protein</fullName>
    </submittedName>
</protein>
<dbReference type="Proteomes" id="UP001229955">
    <property type="component" value="Chromosome"/>
</dbReference>
<accession>A0AA49JWQ8</accession>
<organism evidence="1">
    <name type="scientific">Pseudogemmatithrix spongiicola</name>
    <dbReference type="NCBI Taxonomy" id="3062599"/>
    <lineage>
        <taxon>Bacteria</taxon>
        <taxon>Pseudomonadati</taxon>
        <taxon>Gemmatimonadota</taxon>
        <taxon>Gemmatimonadia</taxon>
        <taxon>Gemmatimonadales</taxon>
        <taxon>Gemmatimonadaceae</taxon>
        <taxon>Pseudogemmatithrix</taxon>
    </lineage>
</organism>
<name>A0AA49JWQ8_9BACT</name>
<dbReference type="AlphaFoldDB" id="A0AA49JWQ8"/>
<dbReference type="KEGG" id="pspc:Strain318_002704"/>
<keyword evidence="3" id="KW-1185">Reference proteome</keyword>
<gene>
    <name evidence="1" type="ORF">Strain138_002704</name>
    <name evidence="2" type="ORF">Strain318_002704</name>
</gene>
<proteinExistence type="predicted"/>
<reference evidence="1" key="1">
    <citation type="submission" date="2023-07" db="EMBL/GenBank/DDBJ databases">
        <authorList>
            <person name="Haufschild T."/>
            <person name="Kallscheuer N."/>
            <person name="Hammer J."/>
            <person name="Kohn T."/>
            <person name="Kabuu M."/>
            <person name="Jogler M."/>
            <person name="Wohfarth N."/>
            <person name="Heuer A."/>
            <person name="Rohde M."/>
            <person name="van Teeseling M.C.F."/>
            <person name="Jogler C."/>
        </authorList>
    </citation>
    <scope>NUCLEOTIDE SEQUENCE</scope>
    <source>
        <strain evidence="1">Strain 138</strain>
        <strain evidence="2">Strain 318</strain>
    </source>
</reference>
<dbReference type="RefSeq" id="WP_367886243.1">
    <property type="nucleotide sequence ID" value="NZ_CP130612.1"/>
</dbReference>
<sequence>MPYTVHYDPSCGTLYTALNGVVDFTTVAAWEAELYGAARSLPEGSRFQVIEDLRGYEVGEQELAVHKEMREVTPRFLAAHGFVVGFFRLYERVPPEPTEPRTCTRVVHLHHDAHKMDRYRELLASPEESFFSDVDAARDWLARR</sequence>